<dbReference type="PANTHER" id="PTHR23132:SF23">
    <property type="entry name" value="D-ALANINE--D-ALANINE LIGASE B"/>
    <property type="match status" value="1"/>
</dbReference>
<reference evidence="13" key="1">
    <citation type="journal article" date="2014" name="Int. J. Syst. Evol. Microbiol.">
        <title>Complete genome sequence of Corynebacterium casei LMG S-19264T (=DSM 44701T), isolated from a smear-ripened cheese.</title>
        <authorList>
            <consortium name="US DOE Joint Genome Institute (JGI-PGF)"/>
            <person name="Walter F."/>
            <person name="Albersmeier A."/>
            <person name="Kalinowski J."/>
            <person name="Ruckert C."/>
        </authorList>
    </citation>
    <scope>NUCLEOTIDE SEQUENCE</scope>
    <source>
        <strain evidence="13">JCM 4956</strain>
    </source>
</reference>
<dbReference type="Gene3D" id="3.40.50.20">
    <property type="match status" value="1"/>
</dbReference>
<comment type="caution">
    <text evidence="13">The sequence shown here is derived from an EMBL/GenBank/DDBJ whole genome shotgun (WGS) entry which is preliminary data.</text>
</comment>
<accession>A0A918U553</accession>
<keyword evidence="8" id="KW-0573">Peptidoglycan synthesis</keyword>
<evidence type="ECO:0000256" key="11">
    <source>
        <dbReference type="PROSITE-ProRule" id="PRU00409"/>
    </source>
</evidence>
<evidence type="ECO:0000256" key="8">
    <source>
        <dbReference type="ARBA" id="ARBA00022984"/>
    </source>
</evidence>
<dbReference type="GO" id="GO:0009252">
    <property type="term" value="P:peptidoglycan biosynthetic process"/>
    <property type="evidence" value="ECO:0007669"/>
    <property type="project" value="UniProtKB-KW"/>
</dbReference>
<sequence>MTTPTLPDIAALRIGVLYGGHSPERPGSLISGEHAAKALAGAGLTTELIDLAITPASVLRDRIDVALLGLHGLGGEDGKIQGALETAGIPYTGSGVLASALGMHKPTFKKLITQARIDTPTWTVIDPNVSVDAMLSVVRYSIGFPVFVKPSSGGGSLAAGIAHNEAELRPMIEAAGSGAYAEYLVEEYVPGIPCTVGLIEVDGRLLALPVHDVQTPNDFYDYAAKHDPAQRTEHCPSILPAPLTQSMTHTALAVFNLLGAHGVLRVDFLASARGRTTVLEVNTLPGLSEHGNLATMARAGGIPYPQLMQHVVRTAFTKAGYLP</sequence>
<feature type="binding site" evidence="10">
    <location>
        <position position="280"/>
    </location>
    <ligand>
        <name>Mg(2+)</name>
        <dbReference type="ChEBI" id="CHEBI:18420"/>
        <label>2</label>
    </ligand>
</feature>
<dbReference type="PROSITE" id="PS50975">
    <property type="entry name" value="ATP_GRASP"/>
    <property type="match status" value="1"/>
</dbReference>
<keyword evidence="10" id="KW-0479">Metal-binding</keyword>
<dbReference type="AlphaFoldDB" id="A0A918U553"/>
<evidence type="ECO:0000256" key="2">
    <source>
        <dbReference type="ARBA" id="ARBA00010871"/>
    </source>
</evidence>
<feature type="binding site" evidence="10">
    <location>
        <position position="267"/>
    </location>
    <ligand>
        <name>Mg(2+)</name>
        <dbReference type="ChEBI" id="CHEBI:18420"/>
        <label>1</label>
    </ligand>
</feature>
<feature type="binding site" evidence="10">
    <location>
        <position position="282"/>
    </location>
    <ligand>
        <name>Mg(2+)</name>
        <dbReference type="ChEBI" id="CHEBI:18420"/>
        <label>2</label>
    </ligand>
</feature>
<evidence type="ECO:0000256" key="7">
    <source>
        <dbReference type="ARBA" id="ARBA00022960"/>
    </source>
</evidence>
<organism evidence="13 14">
    <name type="scientific">Streptomyces fructofermentans</name>
    <dbReference type="NCBI Taxonomy" id="152141"/>
    <lineage>
        <taxon>Bacteria</taxon>
        <taxon>Bacillati</taxon>
        <taxon>Actinomycetota</taxon>
        <taxon>Actinomycetes</taxon>
        <taxon>Kitasatosporales</taxon>
        <taxon>Streptomycetaceae</taxon>
        <taxon>Streptomyces</taxon>
    </lineage>
</organism>
<evidence type="ECO:0000313" key="13">
    <source>
        <dbReference type="EMBL" id="GGX94006.1"/>
    </source>
</evidence>
<evidence type="ECO:0000259" key="12">
    <source>
        <dbReference type="PROSITE" id="PS50975"/>
    </source>
</evidence>
<keyword evidence="7" id="KW-0133">Cell shape</keyword>
<dbReference type="PIRSF" id="PIRSF039102">
    <property type="entry name" value="Ddl/VanB"/>
    <property type="match status" value="1"/>
</dbReference>
<dbReference type="GO" id="GO:0008716">
    <property type="term" value="F:D-alanine-D-alanine ligase activity"/>
    <property type="evidence" value="ECO:0007669"/>
    <property type="project" value="InterPro"/>
</dbReference>
<protein>
    <submittedName>
        <fullName evidence="13">D-alanine--D-alanine ligase</fullName>
    </submittedName>
</protein>
<dbReference type="Proteomes" id="UP000645555">
    <property type="component" value="Unassembled WGS sequence"/>
</dbReference>
<keyword evidence="3" id="KW-0963">Cytoplasm</keyword>
<dbReference type="GO" id="GO:0005524">
    <property type="term" value="F:ATP binding"/>
    <property type="evidence" value="ECO:0007669"/>
    <property type="project" value="UniProtKB-UniRule"/>
</dbReference>
<dbReference type="GO" id="GO:0071555">
    <property type="term" value="P:cell wall organization"/>
    <property type="evidence" value="ECO:0007669"/>
    <property type="project" value="UniProtKB-KW"/>
</dbReference>
<dbReference type="GO" id="GO:0005737">
    <property type="term" value="C:cytoplasm"/>
    <property type="evidence" value="ECO:0007669"/>
    <property type="project" value="UniProtKB-SubCell"/>
</dbReference>
<keyword evidence="10" id="KW-0460">Magnesium</keyword>
<gene>
    <name evidence="13" type="primary">ddl</name>
    <name evidence="13" type="ORF">GCM10010515_71070</name>
</gene>
<keyword evidence="4 13" id="KW-0436">Ligase</keyword>
<dbReference type="GO" id="GO:0008360">
    <property type="term" value="P:regulation of cell shape"/>
    <property type="evidence" value="ECO:0007669"/>
    <property type="project" value="UniProtKB-KW"/>
</dbReference>
<feature type="binding site" evidence="10">
    <location>
        <position position="280"/>
    </location>
    <ligand>
        <name>Mg(2+)</name>
        <dbReference type="ChEBI" id="CHEBI:18420"/>
        <label>1</label>
    </ligand>
</feature>
<comment type="subcellular location">
    <subcellularLocation>
        <location evidence="1">Cytoplasm</location>
    </subcellularLocation>
</comment>
<comment type="cofactor">
    <cofactor evidence="10">
        <name>Mg(2+)</name>
        <dbReference type="ChEBI" id="CHEBI:18420"/>
    </cofactor>
    <cofactor evidence="10">
        <name>Mn(2+)</name>
        <dbReference type="ChEBI" id="CHEBI:29035"/>
    </cofactor>
    <text evidence="10">Binds 2 magnesium or manganese ions per subunit.</text>
</comment>
<dbReference type="PROSITE" id="PS00843">
    <property type="entry name" value="DALA_DALA_LIGASE_1"/>
    <property type="match status" value="1"/>
</dbReference>
<keyword evidence="9" id="KW-0961">Cell wall biogenesis/degradation</keyword>
<evidence type="ECO:0000256" key="6">
    <source>
        <dbReference type="ARBA" id="ARBA00022840"/>
    </source>
</evidence>
<feature type="domain" description="ATP-grasp" evidence="12">
    <location>
        <begin position="109"/>
        <end position="313"/>
    </location>
</feature>
<keyword evidence="6 11" id="KW-0067">ATP-binding</keyword>
<dbReference type="InterPro" id="IPR011095">
    <property type="entry name" value="Dala_Dala_lig_C"/>
</dbReference>
<dbReference type="Gene3D" id="3.30.1490.20">
    <property type="entry name" value="ATP-grasp fold, A domain"/>
    <property type="match status" value="1"/>
</dbReference>
<comment type="similarity">
    <text evidence="2">Belongs to the D-alanine--D-alanine ligase family.</text>
</comment>
<dbReference type="SUPFAM" id="SSF52440">
    <property type="entry name" value="PreATP-grasp domain"/>
    <property type="match status" value="1"/>
</dbReference>
<evidence type="ECO:0000313" key="14">
    <source>
        <dbReference type="Proteomes" id="UP000645555"/>
    </source>
</evidence>
<evidence type="ECO:0000256" key="9">
    <source>
        <dbReference type="ARBA" id="ARBA00023316"/>
    </source>
</evidence>
<dbReference type="InterPro" id="IPR011761">
    <property type="entry name" value="ATP-grasp"/>
</dbReference>
<dbReference type="InterPro" id="IPR005905">
    <property type="entry name" value="D_ala_D_ala"/>
</dbReference>
<proteinExistence type="inferred from homology"/>
<dbReference type="Gene3D" id="3.30.470.20">
    <property type="entry name" value="ATP-grasp fold, B domain"/>
    <property type="match status" value="1"/>
</dbReference>
<dbReference type="GO" id="GO:0046872">
    <property type="term" value="F:metal ion binding"/>
    <property type="evidence" value="ECO:0007669"/>
    <property type="project" value="UniProtKB-KW"/>
</dbReference>
<name>A0A918U553_9ACTN</name>
<dbReference type="InterPro" id="IPR011127">
    <property type="entry name" value="Dala_Dala_lig_N"/>
</dbReference>
<dbReference type="EMBL" id="BMWD01000040">
    <property type="protein sequence ID" value="GGX94006.1"/>
    <property type="molecule type" value="Genomic_DNA"/>
</dbReference>
<reference evidence="13" key="2">
    <citation type="submission" date="2020-09" db="EMBL/GenBank/DDBJ databases">
        <authorList>
            <person name="Sun Q."/>
            <person name="Ohkuma M."/>
        </authorList>
    </citation>
    <scope>NUCLEOTIDE SEQUENCE</scope>
    <source>
        <strain evidence="13">JCM 4956</strain>
    </source>
</reference>
<dbReference type="InterPro" id="IPR016185">
    <property type="entry name" value="PreATP-grasp_dom_sf"/>
</dbReference>
<dbReference type="InterPro" id="IPR013815">
    <property type="entry name" value="ATP_grasp_subdomain_1"/>
</dbReference>
<keyword evidence="10" id="KW-0464">Manganese</keyword>
<dbReference type="RefSeq" id="WP_229916889.1">
    <property type="nucleotide sequence ID" value="NZ_BMWD01000040.1"/>
</dbReference>
<dbReference type="SUPFAM" id="SSF56059">
    <property type="entry name" value="Glutathione synthetase ATP-binding domain-like"/>
    <property type="match status" value="1"/>
</dbReference>
<dbReference type="InterPro" id="IPR000291">
    <property type="entry name" value="D-Ala_lig_Van_CS"/>
</dbReference>
<keyword evidence="5 11" id="KW-0547">Nucleotide-binding</keyword>
<evidence type="ECO:0000256" key="5">
    <source>
        <dbReference type="ARBA" id="ARBA00022741"/>
    </source>
</evidence>
<evidence type="ECO:0000256" key="4">
    <source>
        <dbReference type="ARBA" id="ARBA00022598"/>
    </source>
</evidence>
<evidence type="ECO:0000256" key="3">
    <source>
        <dbReference type="ARBA" id="ARBA00022490"/>
    </source>
</evidence>
<evidence type="ECO:0000256" key="1">
    <source>
        <dbReference type="ARBA" id="ARBA00004496"/>
    </source>
</evidence>
<dbReference type="Pfam" id="PF01820">
    <property type="entry name" value="Dala_Dala_lig_N"/>
    <property type="match status" value="1"/>
</dbReference>
<keyword evidence="14" id="KW-1185">Reference proteome</keyword>
<evidence type="ECO:0000256" key="10">
    <source>
        <dbReference type="PIRSR" id="PIRSR039102-3"/>
    </source>
</evidence>
<dbReference type="Pfam" id="PF07478">
    <property type="entry name" value="Dala_Dala_lig_C"/>
    <property type="match status" value="1"/>
</dbReference>
<dbReference type="PANTHER" id="PTHR23132">
    <property type="entry name" value="D-ALANINE--D-ALANINE LIGASE"/>
    <property type="match status" value="1"/>
</dbReference>